<dbReference type="PROSITE" id="PS51257">
    <property type="entry name" value="PROKAR_LIPOPROTEIN"/>
    <property type="match status" value="1"/>
</dbReference>
<keyword evidence="1" id="KW-0732">Signal</keyword>
<name>A0ABX1ZUX0_9BACL</name>
<comment type="caution">
    <text evidence="2">The sequence shown here is derived from an EMBL/GenBank/DDBJ whole genome shotgun (WGS) entry which is preliminary data.</text>
</comment>
<organism evidence="2 3">
    <name type="scientific">Paenibacillus planticolens</name>
    <dbReference type="NCBI Taxonomy" id="2654976"/>
    <lineage>
        <taxon>Bacteria</taxon>
        <taxon>Bacillati</taxon>
        <taxon>Bacillota</taxon>
        <taxon>Bacilli</taxon>
        <taxon>Bacillales</taxon>
        <taxon>Paenibacillaceae</taxon>
        <taxon>Paenibacillus</taxon>
    </lineage>
</organism>
<evidence type="ECO:0000256" key="1">
    <source>
        <dbReference type="SAM" id="SignalP"/>
    </source>
</evidence>
<protein>
    <recommendedName>
        <fullName evidence="4">Lipoprotein</fullName>
    </recommendedName>
</protein>
<reference evidence="2 3" key="1">
    <citation type="submission" date="2019-10" db="EMBL/GenBank/DDBJ databases">
        <title>Description of Paenibacillus pedi sp. nov.</title>
        <authorList>
            <person name="Carlier A."/>
            <person name="Qi S."/>
        </authorList>
    </citation>
    <scope>NUCLEOTIDE SEQUENCE [LARGE SCALE GENOMIC DNA]</scope>
    <source>
        <strain evidence="2 3">LMG 31457</strain>
    </source>
</reference>
<evidence type="ECO:0008006" key="4">
    <source>
        <dbReference type="Google" id="ProtNLM"/>
    </source>
</evidence>
<dbReference type="RefSeq" id="WP_171686598.1">
    <property type="nucleotide sequence ID" value="NZ_WHNZ01000064.1"/>
</dbReference>
<feature type="chain" id="PRO_5046050394" description="Lipoprotein" evidence="1">
    <location>
        <begin position="23"/>
        <end position="306"/>
    </location>
</feature>
<feature type="signal peptide" evidence="1">
    <location>
        <begin position="1"/>
        <end position="22"/>
    </location>
</feature>
<accession>A0ABX1ZUX0</accession>
<dbReference type="EMBL" id="WHNZ01000064">
    <property type="protein sequence ID" value="NOV03797.1"/>
    <property type="molecule type" value="Genomic_DNA"/>
</dbReference>
<evidence type="ECO:0000313" key="2">
    <source>
        <dbReference type="EMBL" id="NOV03797.1"/>
    </source>
</evidence>
<keyword evidence="3" id="KW-1185">Reference proteome</keyword>
<sequence>MMKLLVFAALCLSILLVSCSSGNPATVREPASTAQPKVAAVLEPSVQPIQLLNIAPPIAEAFPQTVNLSFQPIQLSQLQVGKPQADWTSVRRLSFGAFQGKPIELTVYQKPKDEASLLPQELDIGMNLQGKTYLISNVSHDLLLDKAVNNIVVFNQTFSSGSKDYYFLGGVELFANGPGLMLYIVYDFSQKAWYTFDQWGSPSFKDLDADGQNEFVIEFQGMHLQLPDVTVIHMQNDNLQKSAPFADTLAEESSLSAGLSDYKNKIFVKLSKNLDPPSLEFYINDERFDSVLASYRYSQEKLERVK</sequence>
<proteinExistence type="predicted"/>
<evidence type="ECO:0000313" key="3">
    <source>
        <dbReference type="Proteomes" id="UP000618579"/>
    </source>
</evidence>
<gene>
    <name evidence="2" type="ORF">GC097_27700</name>
</gene>
<dbReference type="Proteomes" id="UP000618579">
    <property type="component" value="Unassembled WGS sequence"/>
</dbReference>